<dbReference type="EMBL" id="UZAU01000365">
    <property type="status" value="NOT_ANNOTATED_CDS"/>
    <property type="molecule type" value="Genomic_DNA"/>
</dbReference>
<dbReference type="Proteomes" id="UP000596661">
    <property type="component" value="Chromosome 4"/>
</dbReference>
<organism evidence="2 3">
    <name type="scientific">Cannabis sativa</name>
    <name type="common">Hemp</name>
    <name type="synonym">Marijuana</name>
    <dbReference type="NCBI Taxonomy" id="3483"/>
    <lineage>
        <taxon>Eukaryota</taxon>
        <taxon>Viridiplantae</taxon>
        <taxon>Streptophyta</taxon>
        <taxon>Embryophyta</taxon>
        <taxon>Tracheophyta</taxon>
        <taxon>Spermatophyta</taxon>
        <taxon>Magnoliopsida</taxon>
        <taxon>eudicotyledons</taxon>
        <taxon>Gunneridae</taxon>
        <taxon>Pentapetalae</taxon>
        <taxon>rosids</taxon>
        <taxon>fabids</taxon>
        <taxon>Rosales</taxon>
        <taxon>Cannabaceae</taxon>
        <taxon>Cannabis</taxon>
    </lineage>
</organism>
<reference evidence="2" key="1">
    <citation type="submission" date="2018-11" db="EMBL/GenBank/DDBJ databases">
        <authorList>
            <person name="Grassa J C."/>
        </authorList>
    </citation>
    <scope>NUCLEOTIDE SEQUENCE [LARGE SCALE GENOMIC DNA]</scope>
</reference>
<name>A0A803PI28_CANSA</name>
<protein>
    <submittedName>
        <fullName evidence="2">Uncharacterized protein</fullName>
    </submittedName>
</protein>
<proteinExistence type="predicted"/>
<dbReference type="Gramene" id="evm.model.04.599">
    <property type="protein sequence ID" value="cds.evm.model.04.599"/>
    <property type="gene ID" value="evm.TU.04.599"/>
</dbReference>
<evidence type="ECO:0000256" key="1">
    <source>
        <dbReference type="SAM" id="MobiDB-lite"/>
    </source>
</evidence>
<feature type="compositionally biased region" description="Polar residues" evidence="1">
    <location>
        <begin position="236"/>
        <end position="246"/>
    </location>
</feature>
<feature type="region of interest" description="Disordered" evidence="1">
    <location>
        <begin position="215"/>
        <end position="254"/>
    </location>
</feature>
<accession>A0A803PI28</accession>
<dbReference type="AlphaFoldDB" id="A0A803PI28"/>
<sequence length="254" mass="27625">MLRVKQTCHRAPPHDPYICRLVTRGRIGIVEEAAQPLDDRESGAGQAETSMVKPMDDRDVESLDNESEIEEVVPVKWRQYRTCFIFLNSSPGLQGTWKETEKALRQRLARGGTIGNATLLIRPKGHDFSRPTCPLPTSKGKGKVAARNLDDSLFEDDDMASRLRVLAGEPLGGASGHPKAKVARTTRSSDVVGSSLPPLSPGFALAGQLMIIDPPLWKTPPPLRPSGKGAQKSSHKACSTTGQNDSRAVERDDI</sequence>
<evidence type="ECO:0000313" key="3">
    <source>
        <dbReference type="Proteomes" id="UP000596661"/>
    </source>
</evidence>
<keyword evidence="3" id="KW-1185">Reference proteome</keyword>
<dbReference type="EnsemblPlants" id="evm.model.04.599">
    <property type="protein sequence ID" value="cds.evm.model.04.599"/>
    <property type="gene ID" value="evm.TU.04.599"/>
</dbReference>
<reference evidence="2" key="2">
    <citation type="submission" date="2021-03" db="UniProtKB">
        <authorList>
            <consortium name="EnsemblPlants"/>
        </authorList>
    </citation>
    <scope>IDENTIFICATION</scope>
</reference>
<evidence type="ECO:0000313" key="2">
    <source>
        <dbReference type="EnsemblPlants" id="cds.evm.model.04.599"/>
    </source>
</evidence>